<feature type="region of interest" description="Disordered" evidence="1">
    <location>
        <begin position="1"/>
        <end position="146"/>
    </location>
</feature>
<name>A0A150GSR6_GONPE</name>
<feature type="region of interest" description="Disordered" evidence="1">
    <location>
        <begin position="276"/>
        <end position="346"/>
    </location>
</feature>
<feature type="compositionally biased region" description="Basic and acidic residues" evidence="1">
    <location>
        <begin position="42"/>
        <end position="52"/>
    </location>
</feature>
<accession>A0A150GSR6</accession>
<feature type="compositionally biased region" description="Basic and acidic residues" evidence="1">
    <location>
        <begin position="318"/>
        <end position="327"/>
    </location>
</feature>
<dbReference type="OrthoDB" id="552924at2759"/>
<feature type="compositionally biased region" description="Low complexity" evidence="1">
    <location>
        <begin position="116"/>
        <end position="134"/>
    </location>
</feature>
<feature type="compositionally biased region" description="Pro residues" evidence="1">
    <location>
        <begin position="105"/>
        <end position="115"/>
    </location>
</feature>
<evidence type="ECO:0000313" key="3">
    <source>
        <dbReference type="Proteomes" id="UP000075714"/>
    </source>
</evidence>
<keyword evidence="3" id="KW-1185">Reference proteome</keyword>
<feature type="compositionally biased region" description="Basic residues" evidence="1">
    <location>
        <begin position="284"/>
        <end position="295"/>
    </location>
</feature>
<reference evidence="3" key="1">
    <citation type="journal article" date="2016" name="Nat. Commun.">
        <title>The Gonium pectorale genome demonstrates co-option of cell cycle regulation during the evolution of multicellularity.</title>
        <authorList>
            <person name="Hanschen E.R."/>
            <person name="Marriage T.N."/>
            <person name="Ferris P.J."/>
            <person name="Hamaji T."/>
            <person name="Toyoda A."/>
            <person name="Fujiyama A."/>
            <person name="Neme R."/>
            <person name="Noguchi H."/>
            <person name="Minakuchi Y."/>
            <person name="Suzuki M."/>
            <person name="Kawai-Toyooka H."/>
            <person name="Smith D.R."/>
            <person name="Sparks H."/>
            <person name="Anderson J."/>
            <person name="Bakaric R."/>
            <person name="Luria V."/>
            <person name="Karger A."/>
            <person name="Kirschner M.W."/>
            <person name="Durand P.M."/>
            <person name="Michod R.E."/>
            <person name="Nozaki H."/>
            <person name="Olson B.J."/>
        </authorList>
    </citation>
    <scope>NUCLEOTIDE SEQUENCE [LARGE SCALE GENOMIC DNA]</scope>
    <source>
        <strain evidence="3">NIES-2863</strain>
    </source>
</reference>
<dbReference type="EMBL" id="LSYV01000010">
    <property type="protein sequence ID" value="KXZ52370.1"/>
    <property type="molecule type" value="Genomic_DNA"/>
</dbReference>
<proteinExistence type="predicted"/>
<organism evidence="2 3">
    <name type="scientific">Gonium pectorale</name>
    <name type="common">Green alga</name>
    <dbReference type="NCBI Taxonomy" id="33097"/>
    <lineage>
        <taxon>Eukaryota</taxon>
        <taxon>Viridiplantae</taxon>
        <taxon>Chlorophyta</taxon>
        <taxon>core chlorophytes</taxon>
        <taxon>Chlorophyceae</taxon>
        <taxon>CS clade</taxon>
        <taxon>Chlamydomonadales</taxon>
        <taxon>Volvocaceae</taxon>
        <taxon>Gonium</taxon>
    </lineage>
</organism>
<evidence type="ECO:0000256" key="1">
    <source>
        <dbReference type="SAM" id="MobiDB-lite"/>
    </source>
</evidence>
<sequence>MGEGPDLGFAEAGTDGAVDGDAFPPAAKRQRREEGPGMQARAPERERVRDPLARQPEQQPLQAVERLKTPSQLQQQVGKGEQKRDAADGKAAPPSMPQEAKPKPKAAPAPVPAPAPRQASAAAAAAQQQRLPAADMVGQGSNRPKPSLLGSLAGGGGTHVPVANLKKPLMETWEELPVGRQGGLARHLEAVLAPIYEYSLGKAGAVSACILELKDRVDRREIPETTCVSDVDTGHATTVKAVLQDHVHQIAIMESIRDKKPMPNVPVVIDVSHPDYLAGSHHAPPSRRNPRSKSPRHGEPSPALEDALPAGAGPSGGRHPEPPRRMSENGAAGGGGGGAAASSYGASQGTAAAGTNTAAAISGPASPTPATVGPTDALTAVSIKPEPGTGQGLVGVQPGAPAPPLMVKLEDEEPERPEAGGKAASSPAVERAAHNVVRFQIYPLECFLCEPYTPEAAAEDFGLRKPAPAHDFINLDEDDDDAEAVLVADVDPGRAGEAGSGAGASGGAAGAAGSGLCGADAAILCTASNEAAITMLTNLLGQVAG</sequence>
<evidence type="ECO:0000313" key="2">
    <source>
        <dbReference type="EMBL" id="KXZ52370.1"/>
    </source>
</evidence>
<dbReference type="AlphaFoldDB" id="A0A150GSR6"/>
<dbReference type="STRING" id="33097.A0A150GSR6"/>
<dbReference type="Proteomes" id="UP000075714">
    <property type="component" value="Unassembled WGS sequence"/>
</dbReference>
<comment type="caution">
    <text evidence="2">The sequence shown here is derived from an EMBL/GenBank/DDBJ whole genome shotgun (WGS) entry which is preliminary data.</text>
</comment>
<gene>
    <name evidence="2" type="ORF">GPECTOR_9g414</name>
</gene>
<protein>
    <submittedName>
        <fullName evidence="2">Uncharacterized protein</fullName>
    </submittedName>
</protein>